<reference evidence="2 3" key="1">
    <citation type="journal article" date="2014" name="Genome Biol. Evol.">
        <title>Comparative genomics and transcriptomics analyses reveal divergent lifestyle features of nematode endoparasitic fungus Hirsutella minnesotensis.</title>
        <authorList>
            <person name="Lai Y."/>
            <person name="Liu K."/>
            <person name="Zhang X."/>
            <person name="Zhang X."/>
            <person name="Li K."/>
            <person name="Wang N."/>
            <person name="Shu C."/>
            <person name="Wu Y."/>
            <person name="Wang C."/>
            <person name="Bushley K.E."/>
            <person name="Xiang M."/>
            <person name="Liu X."/>
        </authorList>
    </citation>
    <scope>NUCLEOTIDE SEQUENCE [LARGE SCALE GENOMIC DNA]</scope>
    <source>
        <strain evidence="2 3">3608</strain>
    </source>
</reference>
<sequence length="347" mass="39093">MSPPSEASNVCHGMSINQLAQQHCRERLLFPPLYWTERQLELAAMLVDDAVPAPPIASHHFTGERNGAEFIGPLVKRTEACFREEGIVGLIASDECPLLPQQKLRFIFNRHARSVLECTWFLLRQQPGEPAVALYVDQRRIQLLREDALRPQFDYRFRAKERIKHFNAAHALYMRRLKKITPQDPTRDPYIVALLITMAQEALLHGRALGIYSKGGSSPRSIPAKVLVSFPKRDFIYLYAAHVPCSLLDMLFEPAVPPIAQPSLFVRIILINLKPYKSLRDRLLAALLPHQHDPGKGRVNLDDRLHNGKEEAAEGLVQQPPVHQASDAQANESETVSSNCPARHSPG</sequence>
<organism evidence="2 3">
    <name type="scientific">Hirsutella minnesotensis 3608</name>
    <dbReference type="NCBI Taxonomy" id="1043627"/>
    <lineage>
        <taxon>Eukaryota</taxon>
        <taxon>Fungi</taxon>
        <taxon>Dikarya</taxon>
        <taxon>Ascomycota</taxon>
        <taxon>Pezizomycotina</taxon>
        <taxon>Sordariomycetes</taxon>
        <taxon>Hypocreomycetidae</taxon>
        <taxon>Hypocreales</taxon>
        <taxon>Ophiocordycipitaceae</taxon>
        <taxon>Hirsutella</taxon>
    </lineage>
</organism>
<dbReference type="OrthoDB" id="5343483at2759"/>
<protein>
    <submittedName>
        <fullName evidence="2">Uncharacterized protein</fullName>
    </submittedName>
</protein>
<feature type="region of interest" description="Disordered" evidence="1">
    <location>
        <begin position="308"/>
        <end position="347"/>
    </location>
</feature>
<keyword evidence="3" id="KW-1185">Reference proteome</keyword>
<dbReference type="AlphaFoldDB" id="A0A0F7ZIV8"/>
<proteinExistence type="predicted"/>
<evidence type="ECO:0000256" key="1">
    <source>
        <dbReference type="SAM" id="MobiDB-lite"/>
    </source>
</evidence>
<dbReference type="EMBL" id="KQ030786">
    <property type="protein sequence ID" value="KJZ68950.1"/>
    <property type="molecule type" value="Genomic_DNA"/>
</dbReference>
<evidence type="ECO:0000313" key="3">
    <source>
        <dbReference type="Proteomes" id="UP000054481"/>
    </source>
</evidence>
<feature type="compositionally biased region" description="Polar residues" evidence="1">
    <location>
        <begin position="326"/>
        <end position="340"/>
    </location>
</feature>
<name>A0A0F7ZIV8_9HYPO</name>
<accession>A0A0F7ZIV8</accession>
<dbReference type="Proteomes" id="UP000054481">
    <property type="component" value="Unassembled WGS sequence"/>
</dbReference>
<evidence type="ECO:0000313" key="2">
    <source>
        <dbReference type="EMBL" id="KJZ68950.1"/>
    </source>
</evidence>
<gene>
    <name evidence="2" type="ORF">HIM_11666</name>
</gene>